<evidence type="ECO:0000256" key="1">
    <source>
        <dbReference type="SAM" id="MobiDB-lite"/>
    </source>
</evidence>
<proteinExistence type="predicted"/>
<protein>
    <recommendedName>
        <fullName evidence="2">Flp pilus assembly protein RcpC/CpaB domain-containing protein</fullName>
    </recommendedName>
</protein>
<feature type="region of interest" description="Disordered" evidence="1">
    <location>
        <begin position="17"/>
        <end position="72"/>
    </location>
</feature>
<dbReference type="AlphaFoldDB" id="A0A385DBH5"/>
<dbReference type="Proteomes" id="UP000259636">
    <property type="component" value="Chromosome"/>
</dbReference>
<sequence length="298" mass="28805">MPSYAPDSIPVATSPLVAATAPSSPGPAGAVVRPGLSPAPGALRVPQVPGFPASALPGPPAPAPPAGGPSLCLDGPSAVPGYGVPPPGRVVPFAPVRVRGGARLGTAGRWRGWGVVAGLLVGAVWWAMPGVQASRDAPGGEAAGGTKVSEGVDLAGAGARAGAGSAAGRFVTAPVRLADDGAAGLLRAGDRVDVLAPAQDRAGGGRGHKARRIASCAEVLRVPGAAVPYGAREEGATKEEGAAGEASWPEFGDAGGSRQGLVLLRVRRATAEALAGAAMGVPAASGTGSGTHLVVTVC</sequence>
<feature type="compositionally biased region" description="Pro residues" evidence="1">
    <location>
        <begin position="57"/>
        <end position="67"/>
    </location>
</feature>
<evidence type="ECO:0000313" key="4">
    <source>
        <dbReference type="Proteomes" id="UP000259636"/>
    </source>
</evidence>
<name>A0A385DBH5_9ACTN</name>
<accession>A0A385DBH5</accession>
<dbReference type="EMBL" id="CP031742">
    <property type="protein sequence ID" value="AXQ55340.1"/>
    <property type="molecule type" value="Genomic_DNA"/>
</dbReference>
<gene>
    <name evidence="3" type="ORF">D0C37_12515</name>
</gene>
<feature type="domain" description="Flp pilus assembly protein RcpC/CpaB" evidence="2">
    <location>
        <begin position="175"/>
        <end position="278"/>
    </location>
</feature>
<evidence type="ECO:0000313" key="3">
    <source>
        <dbReference type="EMBL" id="AXQ55340.1"/>
    </source>
</evidence>
<dbReference type="KEGG" id="sky:D0C37_12515"/>
<organism evidence="3 4">
    <name type="scientific">Streptomyces koyangensis</name>
    <dbReference type="NCBI Taxonomy" id="188770"/>
    <lineage>
        <taxon>Bacteria</taxon>
        <taxon>Bacillati</taxon>
        <taxon>Actinomycetota</taxon>
        <taxon>Actinomycetes</taxon>
        <taxon>Kitasatosporales</taxon>
        <taxon>Streptomycetaceae</taxon>
        <taxon>Streptomyces</taxon>
        <taxon>Streptomyces aurantiacus group</taxon>
    </lineage>
</organism>
<dbReference type="InterPro" id="IPR031571">
    <property type="entry name" value="RcpC_dom"/>
</dbReference>
<feature type="compositionally biased region" description="Low complexity" evidence="1">
    <location>
        <begin position="17"/>
        <end position="32"/>
    </location>
</feature>
<evidence type="ECO:0000259" key="2">
    <source>
        <dbReference type="Pfam" id="PF16976"/>
    </source>
</evidence>
<reference evidence="3 4" key="1">
    <citation type="submission" date="2018-08" db="EMBL/GenBank/DDBJ databases">
        <authorList>
            <person name="Ferrada E.E."/>
            <person name="Latorre B.A."/>
        </authorList>
    </citation>
    <scope>NUCLEOTIDE SEQUENCE [LARGE SCALE GENOMIC DNA]</scope>
    <source>
        <strain evidence="3 4">VK-A60T</strain>
    </source>
</reference>
<dbReference type="Pfam" id="PF16976">
    <property type="entry name" value="RcpC"/>
    <property type="match status" value="1"/>
</dbReference>